<feature type="region of interest" description="Disordered" evidence="5">
    <location>
        <begin position="271"/>
        <end position="312"/>
    </location>
</feature>
<feature type="non-terminal residue" evidence="8">
    <location>
        <position position="1"/>
    </location>
</feature>
<gene>
    <name evidence="8" type="ORF">NHX12_032214</name>
</gene>
<feature type="region of interest" description="Disordered" evidence="5">
    <location>
        <begin position="327"/>
        <end position="467"/>
    </location>
</feature>
<name>A0A9Q0ILB5_9TELE</name>
<dbReference type="Pfam" id="PF00520">
    <property type="entry name" value="Ion_trans"/>
    <property type="match status" value="1"/>
</dbReference>
<dbReference type="GO" id="GO:0005248">
    <property type="term" value="F:voltage-gated sodium channel activity"/>
    <property type="evidence" value="ECO:0007669"/>
    <property type="project" value="TreeGrafter"/>
</dbReference>
<feature type="region of interest" description="Disordered" evidence="5">
    <location>
        <begin position="196"/>
        <end position="248"/>
    </location>
</feature>
<dbReference type="Proteomes" id="UP001148018">
    <property type="component" value="Unassembled WGS sequence"/>
</dbReference>
<sequence length="528" mass="58061">YLEEVLKYCNYVFTCIFVIEALLKLVAFGLHRWNQLDLSIVALSIIGITLEELKMSAALPINPTIIRIMRVLRIARVLKLLKMATGMRALLDTVMQALPQVGNLGLLFMLLFFIYAALGVELFGKLEFTHAGRAGSARREKGVQDTLRECRPEDRQCLTYLPLISPLYFVTFVLMAQFVLVNVVVAVLMKHLEESNKEAKEDRRLSTGSNHSSVGGTYVGPRPNSPGQEEEVQCTNQSLLSPRKMSVSRMHSLPNDSYMFQPVRPASAPYRVEERDVSPQHYNSGARCLPPASPTGSPPPPPPPHPPAYTQPVPQAAVKLDSVESQGCEQLLGRPRPRPLSVAAVARDPVDEEERGAFRKDPPLPTEAGGHQDDQRRHSIEICSPPPPENRVLQGPEEAPAGERGGRGLPIRVRSVGGCHHKKRLSPPCISIHPPAEQPRPPGPVAPPSPSQQLSPDRSTTLRRRALSSDLMASITRSVDSAAAARPLTPDHAPLRPHPPLTRTLTPEPYLRPCARVHVAARPLLSLT</sequence>
<comment type="caution">
    <text evidence="8">The sequence shown here is derived from an EMBL/GenBank/DDBJ whole genome shotgun (WGS) entry which is preliminary data.</text>
</comment>
<dbReference type="EMBL" id="JANIIK010000047">
    <property type="protein sequence ID" value="KAJ3601241.1"/>
    <property type="molecule type" value="Genomic_DNA"/>
</dbReference>
<dbReference type="OrthoDB" id="416585at2759"/>
<organism evidence="8 9">
    <name type="scientific">Muraenolepis orangiensis</name>
    <name type="common">Patagonian moray cod</name>
    <dbReference type="NCBI Taxonomy" id="630683"/>
    <lineage>
        <taxon>Eukaryota</taxon>
        <taxon>Metazoa</taxon>
        <taxon>Chordata</taxon>
        <taxon>Craniata</taxon>
        <taxon>Vertebrata</taxon>
        <taxon>Euteleostomi</taxon>
        <taxon>Actinopterygii</taxon>
        <taxon>Neopterygii</taxon>
        <taxon>Teleostei</taxon>
        <taxon>Neoteleostei</taxon>
        <taxon>Acanthomorphata</taxon>
        <taxon>Zeiogadaria</taxon>
        <taxon>Gadariae</taxon>
        <taxon>Gadiformes</taxon>
        <taxon>Muraenolepidoidei</taxon>
        <taxon>Muraenolepididae</taxon>
        <taxon>Muraenolepis</taxon>
    </lineage>
</organism>
<dbReference type="GO" id="GO:0008332">
    <property type="term" value="F:low voltage-gated calcium channel activity"/>
    <property type="evidence" value="ECO:0007669"/>
    <property type="project" value="TreeGrafter"/>
</dbReference>
<dbReference type="GO" id="GO:0045956">
    <property type="term" value="P:positive regulation of calcium ion-dependent exocytosis"/>
    <property type="evidence" value="ECO:0007669"/>
    <property type="project" value="TreeGrafter"/>
</dbReference>
<evidence type="ECO:0000313" key="8">
    <source>
        <dbReference type="EMBL" id="KAJ3601241.1"/>
    </source>
</evidence>
<comment type="subcellular location">
    <subcellularLocation>
        <location evidence="1">Membrane</location>
        <topology evidence="1">Multi-pass membrane protein</topology>
    </subcellularLocation>
</comment>
<feature type="region of interest" description="Disordered" evidence="5">
    <location>
        <begin position="482"/>
        <end position="507"/>
    </location>
</feature>
<dbReference type="GO" id="GO:0070509">
    <property type="term" value="P:calcium ion import"/>
    <property type="evidence" value="ECO:0007669"/>
    <property type="project" value="TreeGrafter"/>
</dbReference>
<dbReference type="InterPro" id="IPR043203">
    <property type="entry name" value="VGCC_Ca_Na"/>
</dbReference>
<evidence type="ECO:0000256" key="3">
    <source>
        <dbReference type="ARBA" id="ARBA00022989"/>
    </source>
</evidence>
<keyword evidence="3 6" id="KW-1133">Transmembrane helix</keyword>
<dbReference type="AlphaFoldDB" id="A0A9Q0ILB5"/>
<proteinExistence type="predicted"/>
<keyword evidence="4 6" id="KW-0472">Membrane</keyword>
<dbReference type="PANTHER" id="PTHR10037:SF192">
    <property type="entry name" value="VOLTAGE-DEPENDENT T-TYPE CALCIUM CHANNEL SUBUNIT ALPHA-1H"/>
    <property type="match status" value="1"/>
</dbReference>
<keyword evidence="9" id="KW-1185">Reference proteome</keyword>
<dbReference type="GO" id="GO:0086010">
    <property type="term" value="P:membrane depolarization during action potential"/>
    <property type="evidence" value="ECO:0007669"/>
    <property type="project" value="TreeGrafter"/>
</dbReference>
<evidence type="ECO:0000256" key="2">
    <source>
        <dbReference type="ARBA" id="ARBA00022692"/>
    </source>
</evidence>
<accession>A0A9Q0ILB5</accession>
<feature type="compositionally biased region" description="Pro residues" evidence="5">
    <location>
        <begin position="291"/>
        <end position="309"/>
    </location>
</feature>
<dbReference type="PANTHER" id="PTHR10037">
    <property type="entry name" value="VOLTAGE-GATED CATION CHANNEL CALCIUM AND SODIUM"/>
    <property type="match status" value="1"/>
</dbReference>
<reference evidence="8" key="1">
    <citation type="submission" date="2022-07" db="EMBL/GenBank/DDBJ databases">
        <title>Chromosome-level genome of Muraenolepis orangiensis.</title>
        <authorList>
            <person name="Kim J."/>
        </authorList>
    </citation>
    <scope>NUCLEOTIDE SEQUENCE</scope>
    <source>
        <strain evidence="8">KU_S4_2022</strain>
        <tissue evidence="8">Muscle</tissue>
    </source>
</reference>
<feature type="compositionally biased region" description="Pro residues" evidence="5">
    <location>
        <begin position="436"/>
        <end position="450"/>
    </location>
</feature>
<dbReference type="GO" id="GO:0001518">
    <property type="term" value="C:voltage-gated sodium channel complex"/>
    <property type="evidence" value="ECO:0007669"/>
    <property type="project" value="TreeGrafter"/>
</dbReference>
<feature type="transmembrane region" description="Helical" evidence="6">
    <location>
        <begin position="103"/>
        <end position="123"/>
    </location>
</feature>
<dbReference type="GO" id="GO:0043005">
    <property type="term" value="C:neuron projection"/>
    <property type="evidence" value="ECO:0007669"/>
    <property type="project" value="TreeGrafter"/>
</dbReference>
<evidence type="ECO:0000256" key="1">
    <source>
        <dbReference type="ARBA" id="ARBA00004141"/>
    </source>
</evidence>
<feature type="non-terminal residue" evidence="8">
    <location>
        <position position="528"/>
    </location>
</feature>
<dbReference type="Gene3D" id="1.10.287.70">
    <property type="match status" value="1"/>
</dbReference>
<feature type="transmembrane region" description="Helical" evidence="6">
    <location>
        <begin position="12"/>
        <end position="30"/>
    </location>
</feature>
<evidence type="ECO:0000259" key="7">
    <source>
        <dbReference type="Pfam" id="PF00520"/>
    </source>
</evidence>
<feature type="compositionally biased region" description="Polar residues" evidence="5">
    <location>
        <begin position="206"/>
        <end position="215"/>
    </location>
</feature>
<evidence type="ECO:0000313" key="9">
    <source>
        <dbReference type="Proteomes" id="UP001148018"/>
    </source>
</evidence>
<feature type="transmembrane region" description="Helical" evidence="6">
    <location>
        <begin position="167"/>
        <end position="189"/>
    </location>
</feature>
<dbReference type="InterPro" id="IPR005821">
    <property type="entry name" value="Ion_trans_dom"/>
</dbReference>
<feature type="compositionally biased region" description="Basic and acidic residues" evidence="5">
    <location>
        <begin position="370"/>
        <end position="380"/>
    </location>
</feature>
<feature type="compositionally biased region" description="Basic and acidic residues" evidence="5">
    <location>
        <begin position="196"/>
        <end position="205"/>
    </location>
</feature>
<evidence type="ECO:0000256" key="4">
    <source>
        <dbReference type="ARBA" id="ARBA00023136"/>
    </source>
</evidence>
<keyword evidence="2 6" id="KW-0812">Transmembrane</keyword>
<dbReference type="InterPro" id="IPR027359">
    <property type="entry name" value="Volt_channel_dom_sf"/>
</dbReference>
<evidence type="ECO:0000256" key="6">
    <source>
        <dbReference type="SAM" id="Phobius"/>
    </source>
</evidence>
<protein>
    <recommendedName>
        <fullName evidence="7">Ion transport domain-containing protein</fullName>
    </recommendedName>
</protein>
<dbReference type="SUPFAM" id="SSF81324">
    <property type="entry name" value="Voltage-gated potassium channels"/>
    <property type="match status" value="1"/>
</dbReference>
<feature type="domain" description="Ion transport" evidence="7">
    <location>
        <begin position="4"/>
        <end position="199"/>
    </location>
</feature>
<evidence type="ECO:0000256" key="5">
    <source>
        <dbReference type="SAM" id="MobiDB-lite"/>
    </source>
</evidence>
<dbReference type="Gene3D" id="1.20.120.350">
    <property type="entry name" value="Voltage-gated potassium channels. Chain C"/>
    <property type="match status" value="1"/>
</dbReference>